<feature type="repeat" description="ANK" evidence="3">
    <location>
        <begin position="37"/>
        <end position="69"/>
    </location>
</feature>
<dbReference type="Proteomes" id="UP001220662">
    <property type="component" value="Unassembled WGS sequence"/>
</dbReference>
<evidence type="ECO:0000256" key="3">
    <source>
        <dbReference type="PROSITE-ProRule" id="PRU00023"/>
    </source>
</evidence>
<dbReference type="GO" id="GO:0004842">
    <property type="term" value="F:ubiquitin-protein transferase activity"/>
    <property type="evidence" value="ECO:0007669"/>
    <property type="project" value="TreeGrafter"/>
</dbReference>
<comment type="caution">
    <text evidence="4">The sequence shown here is derived from an EMBL/GenBank/DDBJ whole genome shotgun (WGS) entry which is preliminary data.</text>
</comment>
<dbReference type="GO" id="GO:0085020">
    <property type="term" value="P:protein K6-linked ubiquitination"/>
    <property type="evidence" value="ECO:0007669"/>
    <property type="project" value="TreeGrafter"/>
</dbReference>
<dbReference type="SMART" id="SM00248">
    <property type="entry name" value="ANK"/>
    <property type="match status" value="2"/>
</dbReference>
<protein>
    <submittedName>
        <fullName evidence="4">Ankyrin repeat domain-containing protein</fullName>
    </submittedName>
</protein>
<keyword evidence="2 3" id="KW-0040">ANK repeat</keyword>
<dbReference type="PANTHER" id="PTHR24171:SF8">
    <property type="entry name" value="BRCA1-ASSOCIATED RING DOMAIN PROTEIN 1"/>
    <property type="match status" value="1"/>
</dbReference>
<dbReference type="AlphaFoldDB" id="A0AAW6P6V9"/>
<dbReference type="PROSITE" id="PS50297">
    <property type="entry name" value="ANK_REP_REGION"/>
    <property type="match status" value="2"/>
</dbReference>
<dbReference type="InterPro" id="IPR002110">
    <property type="entry name" value="Ankyrin_rpt"/>
</dbReference>
<evidence type="ECO:0000256" key="1">
    <source>
        <dbReference type="ARBA" id="ARBA00022737"/>
    </source>
</evidence>
<dbReference type="Gene3D" id="1.25.40.20">
    <property type="entry name" value="Ankyrin repeat-containing domain"/>
    <property type="match status" value="1"/>
</dbReference>
<evidence type="ECO:0000256" key="2">
    <source>
        <dbReference type="ARBA" id="ARBA00023043"/>
    </source>
</evidence>
<evidence type="ECO:0000313" key="4">
    <source>
        <dbReference type="EMBL" id="MDF3842390.1"/>
    </source>
</evidence>
<dbReference type="SUPFAM" id="SSF48403">
    <property type="entry name" value="Ankyrin repeat"/>
    <property type="match status" value="1"/>
</dbReference>
<dbReference type="Pfam" id="PF12796">
    <property type="entry name" value="Ank_2"/>
    <property type="match status" value="1"/>
</dbReference>
<name>A0AAW6P6V9_9PSED</name>
<accession>A0AAW6P6V9</accession>
<feature type="repeat" description="ANK" evidence="3">
    <location>
        <begin position="70"/>
        <end position="102"/>
    </location>
</feature>
<reference evidence="4" key="1">
    <citation type="submission" date="2023-03" db="EMBL/GenBank/DDBJ databases">
        <title>Draft assemblies of triclosan tolerant bacteria isolated from returned activated sludge.</title>
        <authorList>
            <person name="Van Hamelsveld S."/>
        </authorList>
    </citation>
    <scope>NUCLEOTIDE SEQUENCE</scope>
    <source>
        <strain evidence="4">GW210015_S63</strain>
    </source>
</reference>
<evidence type="ECO:0000313" key="5">
    <source>
        <dbReference type="Proteomes" id="UP001220662"/>
    </source>
</evidence>
<proteinExistence type="predicted"/>
<gene>
    <name evidence="4" type="ORF">P3W55_11800</name>
</gene>
<dbReference type="RefSeq" id="WP_081884641.1">
    <property type="nucleotide sequence ID" value="NZ_CP034688.1"/>
</dbReference>
<dbReference type="InterPro" id="IPR036770">
    <property type="entry name" value="Ankyrin_rpt-contain_sf"/>
</dbReference>
<organism evidence="4 5">
    <name type="scientific">Pseudomonas citronellolis</name>
    <dbReference type="NCBI Taxonomy" id="53408"/>
    <lineage>
        <taxon>Bacteria</taxon>
        <taxon>Pseudomonadati</taxon>
        <taxon>Pseudomonadota</taxon>
        <taxon>Gammaproteobacteria</taxon>
        <taxon>Pseudomonadales</taxon>
        <taxon>Pseudomonadaceae</taxon>
        <taxon>Pseudomonas</taxon>
    </lineage>
</organism>
<keyword evidence="1" id="KW-0677">Repeat</keyword>
<dbReference type="PROSITE" id="PS50088">
    <property type="entry name" value="ANK_REPEAT"/>
    <property type="match status" value="2"/>
</dbReference>
<sequence>MSNATNQEKLSLLLAEYSNLPEFSGLECADVNSVSLFGDKPIHIAATRGDINEIQLILSQGADINCKGEHGYTALHDAVEQGHRDAVDYLLKHGANPEALNDDGVSPAELAKLLDESEILVLLHEDDF</sequence>
<dbReference type="PANTHER" id="PTHR24171">
    <property type="entry name" value="ANKYRIN REPEAT DOMAIN-CONTAINING PROTEIN 39-RELATED"/>
    <property type="match status" value="1"/>
</dbReference>
<dbReference type="EMBL" id="JARJLR010000209">
    <property type="protein sequence ID" value="MDF3842390.1"/>
    <property type="molecule type" value="Genomic_DNA"/>
</dbReference>